<dbReference type="STRING" id="314287.GB2207_02227"/>
<dbReference type="eggNOG" id="COG4977">
    <property type="taxonomic scope" value="Bacteria"/>
</dbReference>
<dbReference type="OrthoDB" id="9803764at2"/>
<dbReference type="InterPro" id="IPR029062">
    <property type="entry name" value="Class_I_gatase-like"/>
</dbReference>
<dbReference type="InterPro" id="IPR018062">
    <property type="entry name" value="HTH_AraC-typ_CS"/>
</dbReference>
<evidence type="ECO:0000256" key="3">
    <source>
        <dbReference type="ARBA" id="ARBA00023163"/>
    </source>
</evidence>
<keyword evidence="2" id="KW-0238">DNA-binding</keyword>
<keyword evidence="6" id="KW-1185">Reference proteome</keyword>
<evidence type="ECO:0000256" key="1">
    <source>
        <dbReference type="ARBA" id="ARBA00023015"/>
    </source>
</evidence>
<organism evidence="5 6">
    <name type="scientific">gamma proteobacterium HTCC2207</name>
    <dbReference type="NCBI Taxonomy" id="314287"/>
    <lineage>
        <taxon>Bacteria</taxon>
        <taxon>Pseudomonadati</taxon>
        <taxon>Pseudomonadota</taxon>
        <taxon>Gammaproteobacteria</taxon>
        <taxon>Cellvibrionales</taxon>
        <taxon>Porticoccaceae</taxon>
        <taxon>SAR92 clade</taxon>
    </lineage>
</organism>
<evidence type="ECO:0000313" key="5">
    <source>
        <dbReference type="EMBL" id="EAS47583.1"/>
    </source>
</evidence>
<comment type="caution">
    <text evidence="5">The sequence shown here is derived from an EMBL/GenBank/DDBJ whole genome shotgun (WGS) entry which is preliminary data.</text>
</comment>
<keyword evidence="1" id="KW-0805">Transcription regulation</keyword>
<dbReference type="SMART" id="SM00342">
    <property type="entry name" value="HTH_ARAC"/>
    <property type="match status" value="1"/>
</dbReference>
<dbReference type="InterPro" id="IPR052158">
    <property type="entry name" value="INH-QAR"/>
</dbReference>
<protein>
    <submittedName>
        <fullName evidence="5">Transcriptional regulator, AraC family protein</fullName>
    </submittedName>
</protein>
<dbReference type="Pfam" id="PF12833">
    <property type="entry name" value="HTH_18"/>
    <property type="match status" value="1"/>
</dbReference>
<dbReference type="EMBL" id="AAPI01000002">
    <property type="protein sequence ID" value="EAS47583.1"/>
    <property type="molecule type" value="Genomic_DNA"/>
</dbReference>
<dbReference type="GO" id="GO:0043565">
    <property type="term" value="F:sequence-specific DNA binding"/>
    <property type="evidence" value="ECO:0007669"/>
    <property type="project" value="InterPro"/>
</dbReference>
<reference evidence="5 6" key="1">
    <citation type="submission" date="2006-03" db="EMBL/GenBank/DDBJ databases">
        <authorList>
            <person name="Giovannoni S.J."/>
            <person name="Cho J.-C."/>
            <person name="Ferriera S."/>
            <person name="Johnson J."/>
            <person name="Kravitz S."/>
            <person name="Halpern A."/>
            <person name="Remington K."/>
            <person name="Beeson K."/>
            <person name="Tran B."/>
            <person name="Rogers Y.-H."/>
            <person name="Friedman R."/>
            <person name="Venter J.C."/>
        </authorList>
    </citation>
    <scope>NUCLEOTIDE SEQUENCE [LARGE SCALE GENOMIC DNA]</scope>
    <source>
        <strain evidence="5 6">HTCC2207</strain>
    </source>
</reference>
<dbReference type="PROSITE" id="PS01124">
    <property type="entry name" value="HTH_ARAC_FAMILY_2"/>
    <property type="match status" value="1"/>
</dbReference>
<dbReference type="Pfam" id="PF01965">
    <property type="entry name" value="DJ-1_PfpI"/>
    <property type="match status" value="1"/>
</dbReference>
<dbReference type="GO" id="GO:0003700">
    <property type="term" value="F:DNA-binding transcription factor activity"/>
    <property type="evidence" value="ECO:0007669"/>
    <property type="project" value="InterPro"/>
</dbReference>
<evidence type="ECO:0000313" key="6">
    <source>
        <dbReference type="Proteomes" id="UP000005555"/>
    </source>
</evidence>
<dbReference type="SUPFAM" id="SSF46689">
    <property type="entry name" value="Homeodomain-like"/>
    <property type="match status" value="2"/>
</dbReference>
<dbReference type="Gene3D" id="3.40.50.880">
    <property type="match status" value="1"/>
</dbReference>
<dbReference type="Proteomes" id="UP000005555">
    <property type="component" value="Unassembled WGS sequence"/>
</dbReference>
<dbReference type="AlphaFoldDB" id="Q1YTA4"/>
<proteinExistence type="predicted"/>
<dbReference type="PROSITE" id="PS00041">
    <property type="entry name" value="HTH_ARAC_FAMILY_1"/>
    <property type="match status" value="1"/>
</dbReference>
<dbReference type="HOGENOM" id="CLU_000445_59_0_6"/>
<sequence>MSDDNIAPYSLHPLLPQEAQDQAEIEPVVTLHIGFLLMPEYTLSTFSNAIGILRMANRLSGRELYRWSIYSLDGEPVTSSCGLEIQIYGALKSATDVKILLVCGGYHIRQYCTKLLTDALRGFAKKKIPLGGLCTGSYALATAGLLDGYRCTIHWENLASMREEFPKLQLSSKLFAIDRDRYTCSGGISSIDLMLSLIASIHGHQLVQQISEQFSCDRVRTEKDAQRAPLQYLIGASQPRLVDAVTLMESNTEEPLTLDEVANYVGISRRQLERLFNRYLHCAPSRYYLELRLSRARLLLLQTSIPVIDVAISCGFSTAPHFSRCYSDLYGIPPSNERHMRS</sequence>
<dbReference type="InterPro" id="IPR018060">
    <property type="entry name" value="HTH_AraC"/>
</dbReference>
<evidence type="ECO:0000259" key="4">
    <source>
        <dbReference type="PROSITE" id="PS01124"/>
    </source>
</evidence>
<evidence type="ECO:0000256" key="2">
    <source>
        <dbReference type="ARBA" id="ARBA00023125"/>
    </source>
</evidence>
<gene>
    <name evidence="5" type="ORF">GB2207_02227</name>
</gene>
<feature type="domain" description="HTH araC/xylS-type" evidence="4">
    <location>
        <begin position="242"/>
        <end position="340"/>
    </location>
</feature>
<dbReference type="CDD" id="cd03136">
    <property type="entry name" value="GATase1_AraC_ArgR_like"/>
    <property type="match status" value="1"/>
</dbReference>
<accession>Q1YTA4</accession>
<dbReference type="InterPro" id="IPR009057">
    <property type="entry name" value="Homeodomain-like_sf"/>
</dbReference>
<dbReference type="InterPro" id="IPR002818">
    <property type="entry name" value="DJ-1/PfpI"/>
</dbReference>
<dbReference type="PANTHER" id="PTHR43130:SF3">
    <property type="entry name" value="HTH-TYPE TRANSCRIPTIONAL REGULATOR RV1931C"/>
    <property type="match status" value="1"/>
</dbReference>
<name>Q1YTA4_9GAMM</name>
<dbReference type="PANTHER" id="PTHR43130">
    <property type="entry name" value="ARAC-FAMILY TRANSCRIPTIONAL REGULATOR"/>
    <property type="match status" value="1"/>
</dbReference>
<dbReference type="Gene3D" id="1.10.10.60">
    <property type="entry name" value="Homeodomain-like"/>
    <property type="match status" value="1"/>
</dbReference>
<dbReference type="SUPFAM" id="SSF52317">
    <property type="entry name" value="Class I glutamine amidotransferase-like"/>
    <property type="match status" value="1"/>
</dbReference>
<keyword evidence="3" id="KW-0804">Transcription</keyword>